<evidence type="ECO:0000313" key="1">
    <source>
        <dbReference type="EMBL" id="KAF0909501.1"/>
    </source>
</evidence>
<comment type="caution">
    <text evidence="1">The sequence shown here is derived from an EMBL/GenBank/DDBJ whole genome shotgun (WGS) entry which is preliminary data.</text>
</comment>
<name>A0A6G1DAN1_9ORYZ</name>
<proteinExistence type="predicted"/>
<sequence length="149" mass="15063">MAAGLKASFHFWLGGGEASGRSDQELASPSLGAATAVVTTVLSLVTMGRHGAAGLMDETLSTILATVVGGEGIEENVVERLPPKGGLALGGEPVLWCSFLQADEGVGSTAGLLPTTCLAAVLVGDGLAVGVELSVPTGWAKTDYRALRW</sequence>
<accession>A0A6G1DAN1</accession>
<dbReference type="EMBL" id="SPHZ02000007">
    <property type="protein sequence ID" value="KAF0909501.1"/>
    <property type="molecule type" value="Genomic_DNA"/>
</dbReference>
<dbReference type="Proteomes" id="UP000479710">
    <property type="component" value="Unassembled WGS sequence"/>
</dbReference>
<gene>
    <name evidence="1" type="ORF">E2562_036644</name>
</gene>
<keyword evidence="2" id="KW-1185">Reference proteome</keyword>
<reference evidence="1 2" key="1">
    <citation type="submission" date="2019-11" db="EMBL/GenBank/DDBJ databases">
        <title>Whole genome sequence of Oryza granulata.</title>
        <authorList>
            <person name="Li W."/>
        </authorList>
    </citation>
    <scope>NUCLEOTIDE SEQUENCE [LARGE SCALE GENOMIC DNA]</scope>
    <source>
        <strain evidence="2">cv. Menghai</strain>
        <tissue evidence="1">Leaf</tissue>
    </source>
</reference>
<dbReference type="AlphaFoldDB" id="A0A6G1DAN1"/>
<organism evidence="1 2">
    <name type="scientific">Oryza meyeriana var. granulata</name>
    <dbReference type="NCBI Taxonomy" id="110450"/>
    <lineage>
        <taxon>Eukaryota</taxon>
        <taxon>Viridiplantae</taxon>
        <taxon>Streptophyta</taxon>
        <taxon>Embryophyta</taxon>
        <taxon>Tracheophyta</taxon>
        <taxon>Spermatophyta</taxon>
        <taxon>Magnoliopsida</taxon>
        <taxon>Liliopsida</taxon>
        <taxon>Poales</taxon>
        <taxon>Poaceae</taxon>
        <taxon>BOP clade</taxon>
        <taxon>Oryzoideae</taxon>
        <taxon>Oryzeae</taxon>
        <taxon>Oryzinae</taxon>
        <taxon>Oryza</taxon>
        <taxon>Oryza meyeriana</taxon>
    </lineage>
</organism>
<protein>
    <submittedName>
        <fullName evidence="1">Uncharacterized protein</fullName>
    </submittedName>
</protein>
<evidence type="ECO:0000313" key="2">
    <source>
        <dbReference type="Proteomes" id="UP000479710"/>
    </source>
</evidence>